<evidence type="ECO:0000313" key="6">
    <source>
        <dbReference type="Proteomes" id="UP000037566"/>
    </source>
</evidence>
<feature type="binding site" evidence="3">
    <location>
        <position position="248"/>
    </location>
    <ligand>
        <name>a divalent metal cation</name>
        <dbReference type="ChEBI" id="CHEBI:60240"/>
    </ligand>
</feature>
<dbReference type="GO" id="GO:0046872">
    <property type="term" value="F:metal ion binding"/>
    <property type="evidence" value="ECO:0007669"/>
    <property type="project" value="UniProtKB-KW"/>
</dbReference>
<dbReference type="AlphaFoldDB" id="A0A0M0EFM2"/>
<dbReference type="Proteomes" id="UP000037566">
    <property type="component" value="Unassembled WGS sequence"/>
</dbReference>
<feature type="active site" description="Proton donor/acceptor" evidence="2">
    <location>
        <position position="248"/>
    </location>
</feature>
<evidence type="ECO:0000313" key="5">
    <source>
        <dbReference type="EMBL" id="KON64045.1"/>
    </source>
</evidence>
<dbReference type="Pfam" id="PF08450">
    <property type="entry name" value="SGL"/>
    <property type="match status" value="1"/>
</dbReference>
<dbReference type="InterPro" id="IPR013658">
    <property type="entry name" value="SGL"/>
</dbReference>
<organism evidence="5 6">
    <name type="scientific">Komagataeibacter europaeus</name>
    <name type="common">Gluconacetobacter europaeus</name>
    <dbReference type="NCBI Taxonomy" id="33995"/>
    <lineage>
        <taxon>Bacteria</taxon>
        <taxon>Pseudomonadati</taxon>
        <taxon>Pseudomonadota</taxon>
        <taxon>Alphaproteobacteria</taxon>
        <taxon>Acetobacterales</taxon>
        <taxon>Acetobacteraceae</taxon>
        <taxon>Komagataeibacter</taxon>
    </lineage>
</organism>
<proteinExistence type="predicted"/>
<name>A0A0M0EFM2_KOMEU</name>
<dbReference type="PANTHER" id="PTHR47572">
    <property type="entry name" value="LIPOPROTEIN-RELATED"/>
    <property type="match status" value="1"/>
</dbReference>
<feature type="binding site" evidence="3">
    <location>
        <position position="197"/>
    </location>
    <ligand>
        <name>a divalent metal cation</name>
        <dbReference type="ChEBI" id="CHEBI:60240"/>
    </ligand>
</feature>
<evidence type="ECO:0000256" key="1">
    <source>
        <dbReference type="ARBA" id="ARBA00022801"/>
    </source>
</evidence>
<dbReference type="RefSeq" id="WP_053323531.1">
    <property type="nucleotide sequence ID" value="NZ_LHUQ01000015.1"/>
</dbReference>
<dbReference type="PATRIC" id="fig|33995.3.peg.2672"/>
<dbReference type="InterPro" id="IPR011042">
    <property type="entry name" value="6-blade_b-propeller_TolB-like"/>
</dbReference>
<dbReference type="InterPro" id="IPR051262">
    <property type="entry name" value="SMP-30/CGR1_Lactonase"/>
</dbReference>
<gene>
    <name evidence="5" type="primary">gnl2</name>
    <name evidence="5" type="ORF">KOEU_23960</name>
</gene>
<accession>A0A0M0EFM2</accession>
<comment type="cofactor">
    <cofactor evidence="3">
        <name>Zn(2+)</name>
        <dbReference type="ChEBI" id="CHEBI:29105"/>
    </cofactor>
    <text evidence="3">Binds 1 divalent metal cation per subunit.</text>
</comment>
<dbReference type="EMBL" id="LHUQ01000015">
    <property type="protein sequence ID" value="KON64045.1"/>
    <property type="molecule type" value="Genomic_DNA"/>
</dbReference>
<dbReference type="PRINTS" id="PR01790">
    <property type="entry name" value="SMP30FAMILY"/>
</dbReference>
<keyword evidence="3" id="KW-0479">Metal-binding</keyword>
<protein>
    <submittedName>
        <fullName evidence="5">Gluconolactonase</fullName>
        <ecNumber evidence="5">3.1.1.17</ecNumber>
    </submittedName>
</protein>
<keyword evidence="3" id="KW-0862">Zinc</keyword>
<evidence type="ECO:0000256" key="2">
    <source>
        <dbReference type="PIRSR" id="PIRSR605511-1"/>
    </source>
</evidence>
<dbReference type="Gene3D" id="2.120.10.30">
    <property type="entry name" value="TolB, C-terminal domain"/>
    <property type="match status" value="1"/>
</dbReference>
<evidence type="ECO:0000259" key="4">
    <source>
        <dbReference type="Pfam" id="PF08450"/>
    </source>
</evidence>
<dbReference type="OrthoDB" id="241638at2"/>
<dbReference type="EC" id="3.1.1.17" evidence="5"/>
<dbReference type="STRING" id="33995.KOEU_23960"/>
<dbReference type="PANTHER" id="PTHR47572:SF4">
    <property type="entry name" value="LACTONASE DRP35"/>
    <property type="match status" value="1"/>
</dbReference>
<evidence type="ECO:0000256" key="3">
    <source>
        <dbReference type="PIRSR" id="PIRSR605511-2"/>
    </source>
</evidence>
<feature type="binding site" evidence="3">
    <location>
        <position position="140"/>
    </location>
    <ligand>
        <name>substrate</name>
    </ligand>
</feature>
<feature type="domain" description="SMP-30/Gluconolactonase/LRE-like region" evidence="4">
    <location>
        <begin position="51"/>
        <end position="308"/>
    </location>
</feature>
<reference evidence="5" key="1">
    <citation type="submission" date="2015-08" db="EMBL/GenBank/DDBJ databases">
        <title>Draft genome sequence of Komagataeibacter europaeus CECT 8546 a cellulose producer strain from vinegar produced by the traditional method.</title>
        <authorList>
            <person name="Poehlein A."/>
            <person name="Valera M.J."/>
            <person name="Haack F.S."/>
            <person name="Mas A."/>
            <person name="Daniel R."/>
            <person name="Streit W.R."/>
            <person name="Mateo E."/>
        </authorList>
    </citation>
    <scope>NUCLEOTIDE SEQUENCE [LARGE SCALE GENOMIC DNA]</scope>
    <source>
        <strain evidence="5">CECT 8546</strain>
    </source>
</reference>
<dbReference type="GO" id="GO:0004341">
    <property type="term" value="F:gluconolactonase activity"/>
    <property type="evidence" value="ECO:0007669"/>
    <property type="project" value="UniProtKB-EC"/>
</dbReference>
<keyword evidence="1 5" id="KW-0378">Hydrolase</keyword>
<dbReference type="SUPFAM" id="SSF63829">
    <property type="entry name" value="Calcium-dependent phosphotriesterase"/>
    <property type="match status" value="1"/>
</dbReference>
<keyword evidence="6" id="KW-1185">Reference proteome</keyword>
<feature type="binding site" evidence="3">
    <location>
        <position position="53"/>
    </location>
    <ligand>
        <name>a divalent metal cation</name>
        <dbReference type="ChEBI" id="CHEBI:60240"/>
    </ligand>
</feature>
<dbReference type="InterPro" id="IPR005511">
    <property type="entry name" value="SMP-30"/>
</dbReference>
<comment type="caution">
    <text evidence="5">The sequence shown here is derived from an EMBL/GenBank/DDBJ whole genome shotgun (WGS) entry which is preliminary data.</text>
</comment>
<sequence length="322" mass="35401">MIPSFAHGISDAQEPVYLPRPDYDPVCLDPSFASCLLAHGDVECLARGTEWGEGPVWFGDGRYLLWSDIPNDRILRWSEETRRTSLFRAPSRHANGNTRDRAGRLITCEHESRQVTRTEYDGTITVLASRFDGKRLNSPNDVVVAPDGAIWFTDPDYGLLSAYEGGGDGPQELPTALYRLEADGRLQQVSTEFINPNGLCFSPAGDILYVIDSGSMPNAIWACKLDAGRTRLASRHLLIEPAPNARADGLRCDTDGNLWCGWGGAPDLNGVMVFGPSGRARAHIPLPERCANLCFGGRRRNRLFMAASHGLYALYVGIRGHL</sequence>